<evidence type="ECO:0000313" key="2">
    <source>
        <dbReference type="EMBL" id="CAG8812972.1"/>
    </source>
</evidence>
<keyword evidence="3" id="KW-1185">Reference proteome</keyword>
<accession>A0ABN7W229</accession>
<gene>
    <name evidence="2" type="ORF">GMARGA_LOCUS25672</name>
</gene>
<protein>
    <submittedName>
        <fullName evidence="2">16987_t:CDS:1</fullName>
    </submittedName>
</protein>
<feature type="compositionally biased region" description="Polar residues" evidence="1">
    <location>
        <begin position="1"/>
        <end position="34"/>
    </location>
</feature>
<proteinExistence type="predicted"/>
<evidence type="ECO:0000256" key="1">
    <source>
        <dbReference type="SAM" id="MobiDB-lite"/>
    </source>
</evidence>
<organism evidence="2 3">
    <name type="scientific">Gigaspora margarita</name>
    <dbReference type="NCBI Taxonomy" id="4874"/>
    <lineage>
        <taxon>Eukaryota</taxon>
        <taxon>Fungi</taxon>
        <taxon>Fungi incertae sedis</taxon>
        <taxon>Mucoromycota</taxon>
        <taxon>Glomeromycotina</taxon>
        <taxon>Glomeromycetes</taxon>
        <taxon>Diversisporales</taxon>
        <taxon>Gigasporaceae</taxon>
        <taxon>Gigaspora</taxon>
    </lineage>
</organism>
<name>A0ABN7W229_GIGMA</name>
<comment type="caution">
    <text evidence="2">The sequence shown here is derived from an EMBL/GenBank/DDBJ whole genome shotgun (WGS) entry which is preliminary data.</text>
</comment>
<feature type="region of interest" description="Disordered" evidence="1">
    <location>
        <begin position="1"/>
        <end position="50"/>
    </location>
</feature>
<reference evidence="2 3" key="1">
    <citation type="submission" date="2021-06" db="EMBL/GenBank/DDBJ databases">
        <authorList>
            <person name="Kallberg Y."/>
            <person name="Tangrot J."/>
            <person name="Rosling A."/>
        </authorList>
    </citation>
    <scope>NUCLEOTIDE SEQUENCE [LARGE SCALE GENOMIC DNA]</scope>
    <source>
        <strain evidence="2 3">120-4 pot B 10/14</strain>
    </source>
</reference>
<feature type="non-terminal residue" evidence="2">
    <location>
        <position position="1"/>
    </location>
</feature>
<sequence>TSFRENFDYDSNSSDTSQKQFNNSSFEDSFNEYDSNNEKTEESEEEVTSPRKKLYIMKSLTGTNF</sequence>
<dbReference type="Proteomes" id="UP000789901">
    <property type="component" value="Unassembled WGS sequence"/>
</dbReference>
<evidence type="ECO:0000313" key="3">
    <source>
        <dbReference type="Proteomes" id="UP000789901"/>
    </source>
</evidence>
<dbReference type="EMBL" id="CAJVQB010028742">
    <property type="protein sequence ID" value="CAG8812972.1"/>
    <property type="molecule type" value="Genomic_DNA"/>
</dbReference>